<name>A0AAV6UKA8_9ARAC</name>
<keyword evidence="2" id="KW-1133">Transmembrane helix</keyword>
<feature type="region of interest" description="Disordered" evidence="1">
    <location>
        <begin position="165"/>
        <end position="219"/>
    </location>
</feature>
<accession>A0AAV6UKA8</accession>
<evidence type="ECO:0000256" key="2">
    <source>
        <dbReference type="SAM" id="Phobius"/>
    </source>
</evidence>
<organism evidence="3 4">
    <name type="scientific">Oedothorax gibbosus</name>
    <dbReference type="NCBI Taxonomy" id="931172"/>
    <lineage>
        <taxon>Eukaryota</taxon>
        <taxon>Metazoa</taxon>
        <taxon>Ecdysozoa</taxon>
        <taxon>Arthropoda</taxon>
        <taxon>Chelicerata</taxon>
        <taxon>Arachnida</taxon>
        <taxon>Araneae</taxon>
        <taxon>Araneomorphae</taxon>
        <taxon>Entelegynae</taxon>
        <taxon>Araneoidea</taxon>
        <taxon>Linyphiidae</taxon>
        <taxon>Erigoninae</taxon>
        <taxon>Oedothorax</taxon>
    </lineage>
</organism>
<evidence type="ECO:0000313" key="3">
    <source>
        <dbReference type="EMBL" id="KAG8184729.1"/>
    </source>
</evidence>
<protein>
    <submittedName>
        <fullName evidence="3">Uncharacterized protein</fullName>
    </submittedName>
</protein>
<dbReference type="EMBL" id="JAFNEN010000363">
    <property type="protein sequence ID" value="KAG8184729.1"/>
    <property type="molecule type" value="Genomic_DNA"/>
</dbReference>
<dbReference type="Proteomes" id="UP000827092">
    <property type="component" value="Unassembled WGS sequence"/>
</dbReference>
<proteinExistence type="predicted"/>
<dbReference type="AlphaFoldDB" id="A0AAV6UKA8"/>
<evidence type="ECO:0000313" key="4">
    <source>
        <dbReference type="Proteomes" id="UP000827092"/>
    </source>
</evidence>
<keyword evidence="2" id="KW-0472">Membrane</keyword>
<evidence type="ECO:0000256" key="1">
    <source>
        <dbReference type="SAM" id="MobiDB-lite"/>
    </source>
</evidence>
<sequence>MRRKSSSAFFVVQRANDFIFLFYIHSLLFISLGIGIDGKPFRWCFSPIFWALLKTGFVITNCDLQHWEYASLNPTENTACVCSVDGRQALCISPATADDMGCGASKGGDVRGDSTNTDQSEICSVTQIRDIAPQEVADTGAHPPRRNVPICRKVCTVTILTLPGVVPEPTSEADGDKRSTSSARLGGESLIKMHPPKRPQRLDDSDIFKIKSIQPEEIE</sequence>
<comment type="caution">
    <text evidence="3">The sequence shown here is derived from an EMBL/GenBank/DDBJ whole genome shotgun (WGS) entry which is preliminary data.</text>
</comment>
<feature type="compositionally biased region" description="Basic and acidic residues" evidence="1">
    <location>
        <begin position="200"/>
        <end position="209"/>
    </location>
</feature>
<feature type="transmembrane region" description="Helical" evidence="2">
    <location>
        <begin position="20"/>
        <end position="36"/>
    </location>
</feature>
<reference evidence="3 4" key="1">
    <citation type="journal article" date="2022" name="Nat. Ecol. Evol.">
        <title>A masculinizing supergene underlies an exaggerated male reproductive morph in a spider.</title>
        <authorList>
            <person name="Hendrickx F."/>
            <person name="De Corte Z."/>
            <person name="Sonet G."/>
            <person name="Van Belleghem S.M."/>
            <person name="Kostlbacher S."/>
            <person name="Vangestel C."/>
        </authorList>
    </citation>
    <scope>NUCLEOTIDE SEQUENCE [LARGE SCALE GENOMIC DNA]</scope>
    <source>
        <tissue evidence="3">Whole body</tissue>
    </source>
</reference>
<gene>
    <name evidence="3" type="ORF">JTE90_019332</name>
</gene>
<keyword evidence="2" id="KW-0812">Transmembrane</keyword>
<keyword evidence="4" id="KW-1185">Reference proteome</keyword>